<protein>
    <submittedName>
        <fullName evidence="1">Uncharacterized protein</fullName>
    </submittedName>
</protein>
<dbReference type="AlphaFoldDB" id="G4ZQU2"/>
<dbReference type="GeneID" id="20652957"/>
<feature type="non-terminal residue" evidence="1">
    <location>
        <position position="81"/>
    </location>
</feature>
<dbReference type="RefSeq" id="XP_009531319.1">
    <property type="nucleotide sequence ID" value="XM_009533024.1"/>
</dbReference>
<keyword evidence="2" id="KW-1185">Reference proteome</keyword>
<evidence type="ECO:0000313" key="2">
    <source>
        <dbReference type="Proteomes" id="UP000002640"/>
    </source>
</evidence>
<dbReference type="EMBL" id="JH159156">
    <property type="protein sequence ID" value="EGZ13890.1"/>
    <property type="molecule type" value="Genomic_DNA"/>
</dbReference>
<accession>G4ZQU2</accession>
<evidence type="ECO:0000313" key="1">
    <source>
        <dbReference type="EMBL" id="EGZ13890.1"/>
    </source>
</evidence>
<gene>
    <name evidence="1" type="ORF">PHYSODRAFT_451531</name>
</gene>
<proteinExistence type="predicted"/>
<reference evidence="1 2" key="1">
    <citation type="journal article" date="2006" name="Science">
        <title>Phytophthora genome sequences uncover evolutionary origins and mechanisms of pathogenesis.</title>
        <authorList>
            <person name="Tyler B.M."/>
            <person name="Tripathy S."/>
            <person name="Zhang X."/>
            <person name="Dehal P."/>
            <person name="Jiang R.H."/>
            <person name="Aerts A."/>
            <person name="Arredondo F.D."/>
            <person name="Baxter L."/>
            <person name="Bensasson D."/>
            <person name="Beynon J.L."/>
            <person name="Chapman J."/>
            <person name="Damasceno C.M."/>
            <person name="Dorrance A.E."/>
            <person name="Dou D."/>
            <person name="Dickerman A.W."/>
            <person name="Dubchak I.L."/>
            <person name="Garbelotto M."/>
            <person name="Gijzen M."/>
            <person name="Gordon S.G."/>
            <person name="Govers F."/>
            <person name="Grunwald N.J."/>
            <person name="Huang W."/>
            <person name="Ivors K.L."/>
            <person name="Jones R.W."/>
            <person name="Kamoun S."/>
            <person name="Krampis K."/>
            <person name="Lamour K.H."/>
            <person name="Lee M.K."/>
            <person name="McDonald W.H."/>
            <person name="Medina M."/>
            <person name="Meijer H.J."/>
            <person name="Nordberg E.K."/>
            <person name="Maclean D.J."/>
            <person name="Ospina-Giraldo M.D."/>
            <person name="Morris P.F."/>
            <person name="Phuntumart V."/>
            <person name="Putnam N.H."/>
            <person name="Rash S."/>
            <person name="Rose J.K."/>
            <person name="Sakihama Y."/>
            <person name="Salamov A.A."/>
            <person name="Savidor A."/>
            <person name="Scheuring C.F."/>
            <person name="Smith B.M."/>
            <person name="Sobral B.W."/>
            <person name="Terry A."/>
            <person name="Torto-Alalibo T.A."/>
            <person name="Win J."/>
            <person name="Xu Z."/>
            <person name="Zhang H."/>
            <person name="Grigoriev I.V."/>
            <person name="Rokhsar D.S."/>
            <person name="Boore J.L."/>
        </authorList>
    </citation>
    <scope>NUCLEOTIDE SEQUENCE [LARGE SCALE GENOMIC DNA]</scope>
    <source>
        <strain evidence="1 2">P6497</strain>
    </source>
</reference>
<dbReference type="KEGG" id="psoj:PHYSODRAFT_451531"/>
<organism evidence="1 2">
    <name type="scientific">Phytophthora sojae (strain P6497)</name>
    <name type="common">Soybean stem and root rot agent</name>
    <name type="synonym">Phytophthora megasperma f. sp. glycines</name>
    <dbReference type="NCBI Taxonomy" id="1094619"/>
    <lineage>
        <taxon>Eukaryota</taxon>
        <taxon>Sar</taxon>
        <taxon>Stramenopiles</taxon>
        <taxon>Oomycota</taxon>
        <taxon>Peronosporomycetes</taxon>
        <taxon>Peronosporales</taxon>
        <taxon>Peronosporaceae</taxon>
        <taxon>Phytophthora</taxon>
    </lineage>
</organism>
<dbReference type="Proteomes" id="UP000002640">
    <property type="component" value="Unassembled WGS sequence"/>
</dbReference>
<dbReference type="InParanoid" id="G4ZQU2"/>
<feature type="non-terminal residue" evidence="1">
    <location>
        <position position="1"/>
    </location>
</feature>
<sequence>RLRLTWSEKVGILDNAARTPVISYRDLAEHAVTEFSPPAVPGKTTICSIIKSSAVLLGRPLEKAARKNAQPITHTLLGQNV</sequence>
<name>G4ZQU2_PHYSP</name>